<protein>
    <submittedName>
        <fullName evidence="2">CMP/dCMP deaminase zinc-binding</fullName>
    </submittedName>
</protein>
<dbReference type="InterPro" id="IPR002125">
    <property type="entry name" value="CMP_dCMP_dom"/>
</dbReference>
<organism evidence="2 3">
    <name type="scientific">Candidatus Micrarchaeum acidiphilum ARMAN-2</name>
    <dbReference type="NCBI Taxonomy" id="425595"/>
    <lineage>
        <taxon>Archaea</taxon>
        <taxon>Candidatus Micrarchaeota</taxon>
        <taxon>Candidatus Micrarchaeia</taxon>
        <taxon>Candidatus Micrarchaeales</taxon>
        <taxon>Candidatus Micrarchaeaceae</taxon>
        <taxon>Candidatus Micrarchaeum</taxon>
    </lineage>
</organism>
<dbReference type="PROSITE" id="PS51747">
    <property type="entry name" value="CYT_DCMP_DEAMINASES_2"/>
    <property type="match status" value="1"/>
</dbReference>
<accession>C7DHC0</accession>
<evidence type="ECO:0000313" key="2">
    <source>
        <dbReference type="EMBL" id="EET90022.1"/>
    </source>
</evidence>
<dbReference type="SUPFAM" id="SSF53927">
    <property type="entry name" value="Cytidine deaminase-like"/>
    <property type="match status" value="1"/>
</dbReference>
<name>C7DHC0_MICA2</name>
<sequence length="188" mass="20945">MSTKIKFGSEKAAETEKFIPECVSLARKSDCNESNYGAVIVYEGKVVGSGYNHIPEVLAGEYTCKACPRRNVELHGGVGFELCVTIHAEEAAIQDFYARNGFNKELLSKSTMIVERLNKNGELSVFNSEFVPYCTKCAGEVYKAGLKEVIYHRSDGFMSFSPKELVLDSVASLATNWRRQISEFTKKD</sequence>
<dbReference type="EMBL" id="GG697240">
    <property type="protein sequence ID" value="EET90022.1"/>
    <property type="molecule type" value="Genomic_DNA"/>
</dbReference>
<reference evidence="2 3" key="2">
    <citation type="journal article" date="2010" name="Proc. Natl. Acad. Sci. U.S.A.">
        <title>Enigmatic, ultrasmall, uncultivated Archaea.</title>
        <authorList>
            <person name="Baker B.J."/>
            <person name="Comolli L.R."/>
            <person name="Dick G.J."/>
            <person name="Hauser L.J."/>
            <person name="Hyatt D."/>
            <person name="Dill B.D."/>
            <person name="Land M.L."/>
            <person name="Verberkmoes N.C."/>
            <person name="Hettich R.L."/>
            <person name="Banfield J.F."/>
        </authorList>
    </citation>
    <scope>NUCLEOTIDE SEQUENCE [LARGE SCALE GENOMIC DNA]</scope>
    <source>
        <strain evidence="2">ARMAN-2</strain>
    </source>
</reference>
<reference evidence="2 3" key="1">
    <citation type="journal article" date="2009" name="Genome Biol.">
        <title>Community-wide analysis of microbial genome sequence signatures.</title>
        <authorList>
            <person name="Dick G.J."/>
            <person name="Andersson A.F."/>
            <person name="Baker B.J."/>
            <person name="Simmons S.L."/>
            <person name="Thomas B.C."/>
            <person name="Yelton A.P."/>
            <person name="Banfield J.F."/>
        </authorList>
    </citation>
    <scope>NUCLEOTIDE SEQUENCE [LARGE SCALE GENOMIC DNA]</scope>
    <source>
        <strain evidence="2">ARMAN-2</strain>
    </source>
</reference>
<keyword evidence="3" id="KW-1185">Reference proteome</keyword>
<proteinExistence type="predicted"/>
<dbReference type="Proteomes" id="UP000332487">
    <property type="component" value="Unassembled WGS sequence"/>
</dbReference>
<dbReference type="Gene3D" id="3.40.140.10">
    <property type="entry name" value="Cytidine Deaminase, domain 2"/>
    <property type="match status" value="1"/>
</dbReference>
<evidence type="ECO:0000259" key="1">
    <source>
        <dbReference type="PROSITE" id="PS51747"/>
    </source>
</evidence>
<dbReference type="GO" id="GO:0003824">
    <property type="term" value="F:catalytic activity"/>
    <property type="evidence" value="ECO:0007669"/>
    <property type="project" value="InterPro"/>
</dbReference>
<feature type="domain" description="CMP/dCMP-type deaminase" evidence="1">
    <location>
        <begin position="13"/>
        <end position="173"/>
    </location>
</feature>
<evidence type="ECO:0000313" key="3">
    <source>
        <dbReference type="Proteomes" id="UP000332487"/>
    </source>
</evidence>
<dbReference type="Pfam" id="PF00383">
    <property type="entry name" value="dCMP_cyt_deam_1"/>
    <property type="match status" value="1"/>
</dbReference>
<dbReference type="AlphaFoldDB" id="C7DHC0"/>
<dbReference type="InterPro" id="IPR016193">
    <property type="entry name" value="Cytidine_deaminase-like"/>
</dbReference>
<gene>
    <name evidence="2" type="ORF">UNLARM2_0466</name>
</gene>